<name>A0A378Q327_9GAMM</name>
<dbReference type="RefSeq" id="WP_067056326.1">
    <property type="nucleotide sequence ID" value="NZ_MXAO01000048.1"/>
</dbReference>
<organism evidence="1 2">
    <name type="scientific">Faucicola atlantae</name>
    <dbReference type="NCBI Taxonomy" id="34059"/>
    <lineage>
        <taxon>Bacteria</taxon>
        <taxon>Pseudomonadati</taxon>
        <taxon>Pseudomonadota</taxon>
        <taxon>Gammaproteobacteria</taxon>
        <taxon>Moraxellales</taxon>
        <taxon>Moraxellaceae</taxon>
        <taxon>Faucicola</taxon>
    </lineage>
</organism>
<dbReference type="Proteomes" id="UP000255193">
    <property type="component" value="Unassembled WGS sequence"/>
</dbReference>
<dbReference type="AlphaFoldDB" id="A0A378Q327"/>
<dbReference type="EMBL" id="UGQA01000001">
    <property type="protein sequence ID" value="STY95065.1"/>
    <property type="molecule type" value="Genomic_DNA"/>
</dbReference>
<reference evidence="1 2" key="1">
    <citation type="submission" date="2018-06" db="EMBL/GenBank/DDBJ databases">
        <authorList>
            <consortium name="Pathogen Informatics"/>
            <person name="Doyle S."/>
        </authorList>
    </citation>
    <scope>NUCLEOTIDE SEQUENCE [LARGE SCALE GENOMIC DNA]</scope>
    <source>
        <strain evidence="1 2">NCTC11091</strain>
    </source>
</reference>
<evidence type="ECO:0000313" key="1">
    <source>
        <dbReference type="EMBL" id="STY95065.1"/>
    </source>
</evidence>
<protein>
    <recommendedName>
        <fullName evidence="3">Phage tail protein</fullName>
    </recommendedName>
</protein>
<evidence type="ECO:0008006" key="3">
    <source>
        <dbReference type="Google" id="ProtNLM"/>
    </source>
</evidence>
<gene>
    <name evidence="1" type="ORF">NCTC11091_00850</name>
</gene>
<evidence type="ECO:0000313" key="2">
    <source>
        <dbReference type="Proteomes" id="UP000255193"/>
    </source>
</evidence>
<sequence length="326" mass="35784">MANFHHGITAQELTQGLMPMRNANISVIGLVATSVDADPIMYPADTPVLLTGITKDHLVKAGQRGTLSASLQAIRDIYNPTVVVLRVTDAADVDVLDELLTCQTRLGVTPKILGAPLIDTPAIVHKLVSIAQRRRAFVYASPRRDDGTLITDLAKIAAYRDQFGARELHLIENEWGQPVGAPLPFLGEVLTPVDVGSIYPPMFSAIDPDNSNDYFIAENVANPTIYEYFKVDGIDVRNKISGAYNYGFIADTDIKLVQGRDGFEGEGGYMCVFELENGRVKTYIQGKPNHLIEIKYIPEFSKYKPEVSSQDSTGSVNSDGSIRFYI</sequence>
<accession>A0A378Q327</accession>
<proteinExistence type="predicted"/>